<feature type="transmembrane region" description="Helical" evidence="10">
    <location>
        <begin position="272"/>
        <end position="294"/>
    </location>
</feature>
<feature type="transmembrane region" description="Helical" evidence="10">
    <location>
        <begin position="41"/>
        <end position="63"/>
    </location>
</feature>
<evidence type="ECO:0000313" key="14">
    <source>
        <dbReference type="Proteomes" id="UP000664209"/>
    </source>
</evidence>
<dbReference type="GO" id="GO:0016887">
    <property type="term" value="F:ATP hydrolysis activity"/>
    <property type="evidence" value="ECO:0007669"/>
    <property type="project" value="InterPro"/>
</dbReference>
<evidence type="ECO:0000256" key="2">
    <source>
        <dbReference type="ARBA" id="ARBA00022448"/>
    </source>
</evidence>
<feature type="domain" description="ABC transporter" evidence="11">
    <location>
        <begin position="366"/>
        <end position="606"/>
    </location>
</feature>
<evidence type="ECO:0000256" key="8">
    <source>
        <dbReference type="ARBA" id="ARBA00023136"/>
    </source>
</evidence>
<keyword evidence="8 10" id="KW-0472">Membrane</keyword>
<dbReference type="PROSITE" id="PS50893">
    <property type="entry name" value="ABC_TRANSPORTER_2"/>
    <property type="match status" value="1"/>
</dbReference>
<dbReference type="SUPFAM" id="SSF52540">
    <property type="entry name" value="P-loop containing nucleoside triphosphate hydrolases"/>
    <property type="match status" value="1"/>
</dbReference>
<gene>
    <name evidence="13" type="ORF">J4G33_09170</name>
</gene>
<name>A0A939RSN3_9CELL</name>
<dbReference type="SUPFAM" id="SSF90123">
    <property type="entry name" value="ABC transporter transmembrane region"/>
    <property type="match status" value="1"/>
</dbReference>
<dbReference type="Gene3D" id="3.40.50.300">
    <property type="entry name" value="P-loop containing nucleotide triphosphate hydrolases"/>
    <property type="match status" value="1"/>
</dbReference>
<dbReference type="InterPro" id="IPR039421">
    <property type="entry name" value="Type_1_exporter"/>
</dbReference>
<evidence type="ECO:0000313" key="13">
    <source>
        <dbReference type="EMBL" id="MBO1751972.1"/>
    </source>
</evidence>
<dbReference type="GO" id="GO:0015421">
    <property type="term" value="F:ABC-type oligopeptide transporter activity"/>
    <property type="evidence" value="ECO:0007669"/>
    <property type="project" value="TreeGrafter"/>
</dbReference>
<dbReference type="EMBL" id="JAGEMK010000004">
    <property type="protein sequence ID" value="MBO1751972.1"/>
    <property type="molecule type" value="Genomic_DNA"/>
</dbReference>
<keyword evidence="6 13" id="KW-0067">ATP-binding</keyword>
<evidence type="ECO:0000256" key="10">
    <source>
        <dbReference type="SAM" id="Phobius"/>
    </source>
</evidence>
<dbReference type="PANTHER" id="PTHR43394">
    <property type="entry name" value="ATP-DEPENDENT PERMEASE MDL1, MITOCHONDRIAL"/>
    <property type="match status" value="1"/>
</dbReference>
<keyword evidence="4 10" id="KW-0812">Transmembrane</keyword>
<keyword evidence="14" id="KW-1185">Reference proteome</keyword>
<dbReference type="InterPro" id="IPR027417">
    <property type="entry name" value="P-loop_NTPase"/>
</dbReference>
<dbReference type="InterPro" id="IPR017871">
    <property type="entry name" value="ABC_transporter-like_CS"/>
</dbReference>
<reference evidence="13" key="1">
    <citation type="submission" date="2021-03" db="EMBL/GenBank/DDBJ databases">
        <title>Actinotalea soli sp. nov., isolated from soil.</title>
        <authorList>
            <person name="Ping W."/>
            <person name="Zhang J."/>
        </authorList>
    </citation>
    <scope>NUCLEOTIDE SEQUENCE</scope>
    <source>
        <strain evidence="13">BY-33</strain>
    </source>
</reference>
<dbReference type="InterPro" id="IPR003439">
    <property type="entry name" value="ABC_transporter-like_ATP-bd"/>
</dbReference>
<organism evidence="13 14">
    <name type="scientific">Actinotalea soli</name>
    <dbReference type="NCBI Taxonomy" id="2819234"/>
    <lineage>
        <taxon>Bacteria</taxon>
        <taxon>Bacillati</taxon>
        <taxon>Actinomycetota</taxon>
        <taxon>Actinomycetes</taxon>
        <taxon>Micrococcales</taxon>
        <taxon>Cellulomonadaceae</taxon>
        <taxon>Actinotalea</taxon>
    </lineage>
</organism>
<dbReference type="Proteomes" id="UP000664209">
    <property type="component" value="Unassembled WGS sequence"/>
</dbReference>
<comment type="similarity">
    <text evidence="9">Belongs to the ABC transporter superfamily. Lipid exporter (TC 3.A.1.106) family.</text>
</comment>
<dbReference type="GO" id="GO:0005886">
    <property type="term" value="C:plasma membrane"/>
    <property type="evidence" value="ECO:0007669"/>
    <property type="project" value="UniProtKB-SubCell"/>
</dbReference>
<sequence>MSDVDPLEVLAARAGGPRSARRLTRLLVRSTQQVWRAGPRVLLAVLGLQVLAAAALAAQILVVERVLTVILDVADDPDALPRLWLPVALLALVTAITSLSGAVQQNVERLLGEKVAAAMWRDVLRTATGVSLRNFEEPTFFDRLQRVETNALFRPYQVTQGLVIMLGAVFGSLGVGTVLVTLHPALLPLLVLGGAPLVLTSRRESRLEFDFAVEQTPALRLREYLIGLQTGRDEAAEVRAFALARELGRRIDLLYGTYLKALRGHILRRSRLSALGNLGAAVALAATLVVMVWLVAEGEITVASAGAAIVAIRMLAHQVQALSNGIRLVFESGLFLDDVDAFLTMDPGQGERVEGQPDPPSTFELLEAEDLAFTYPGSEAPALDGVTVRLCRGEVVALVGENGSGKTTLAKVLAGLYQPTGGQVLWDGVDARQYRSAGLRERITVIFQDFVEYGLSATDNIAIGRPDDEPDPERVRRAAADAGIARAIESLPAGYDTILSREFPGGRDLSGGQWQRVALARAFYRDAPLVILDEPTAAMDPRAEHELFASLRSMLAGRSALVVSHRFSTVRTADHIYVMDSGRVAEHGTHTELMAADGVYADLFRLQAAAYMPDAEA</sequence>
<dbReference type="PANTHER" id="PTHR43394:SF1">
    <property type="entry name" value="ATP-BINDING CASSETTE SUB-FAMILY B MEMBER 10, MITOCHONDRIAL"/>
    <property type="match status" value="1"/>
</dbReference>
<proteinExistence type="inferred from homology"/>
<feature type="domain" description="ABC transmembrane type-1" evidence="12">
    <location>
        <begin position="43"/>
        <end position="324"/>
    </location>
</feature>
<keyword evidence="2" id="KW-0813">Transport</keyword>
<keyword evidence="7 10" id="KW-1133">Transmembrane helix</keyword>
<dbReference type="InterPro" id="IPR036640">
    <property type="entry name" value="ABC1_TM_sf"/>
</dbReference>
<dbReference type="SMART" id="SM00382">
    <property type="entry name" value="AAA"/>
    <property type="match status" value="1"/>
</dbReference>
<evidence type="ECO:0000256" key="7">
    <source>
        <dbReference type="ARBA" id="ARBA00022989"/>
    </source>
</evidence>
<dbReference type="FunFam" id="3.40.50.300:FF:000299">
    <property type="entry name" value="ABC transporter ATP-binding protein/permease"/>
    <property type="match status" value="1"/>
</dbReference>
<keyword evidence="3" id="KW-1003">Cell membrane</keyword>
<feature type="transmembrane region" description="Helical" evidence="10">
    <location>
        <begin position="83"/>
        <end position="103"/>
    </location>
</feature>
<comment type="caution">
    <text evidence="13">The sequence shown here is derived from an EMBL/GenBank/DDBJ whole genome shotgun (WGS) entry which is preliminary data.</text>
</comment>
<dbReference type="PROSITE" id="PS50929">
    <property type="entry name" value="ABC_TM1F"/>
    <property type="match status" value="1"/>
</dbReference>
<feature type="transmembrane region" description="Helical" evidence="10">
    <location>
        <begin position="162"/>
        <end position="179"/>
    </location>
</feature>
<evidence type="ECO:0000256" key="5">
    <source>
        <dbReference type="ARBA" id="ARBA00022741"/>
    </source>
</evidence>
<dbReference type="Pfam" id="PF00005">
    <property type="entry name" value="ABC_tran"/>
    <property type="match status" value="1"/>
</dbReference>
<evidence type="ECO:0000256" key="3">
    <source>
        <dbReference type="ARBA" id="ARBA00022475"/>
    </source>
</evidence>
<evidence type="ECO:0000256" key="9">
    <source>
        <dbReference type="ARBA" id="ARBA00061644"/>
    </source>
</evidence>
<evidence type="ECO:0000256" key="6">
    <source>
        <dbReference type="ARBA" id="ARBA00022840"/>
    </source>
</evidence>
<feature type="transmembrane region" description="Helical" evidence="10">
    <location>
        <begin position="185"/>
        <end position="201"/>
    </location>
</feature>
<dbReference type="PROSITE" id="PS00211">
    <property type="entry name" value="ABC_TRANSPORTER_1"/>
    <property type="match status" value="1"/>
</dbReference>
<evidence type="ECO:0000256" key="1">
    <source>
        <dbReference type="ARBA" id="ARBA00004651"/>
    </source>
</evidence>
<dbReference type="InterPro" id="IPR011527">
    <property type="entry name" value="ABC1_TM_dom"/>
</dbReference>
<dbReference type="AlphaFoldDB" id="A0A939RSN3"/>
<dbReference type="RefSeq" id="WP_208055667.1">
    <property type="nucleotide sequence ID" value="NZ_JAGEMK010000004.1"/>
</dbReference>
<dbReference type="Gene3D" id="1.20.1560.10">
    <property type="entry name" value="ABC transporter type 1, transmembrane domain"/>
    <property type="match status" value="1"/>
</dbReference>
<dbReference type="InterPro" id="IPR003593">
    <property type="entry name" value="AAA+_ATPase"/>
</dbReference>
<keyword evidence="5" id="KW-0547">Nucleotide-binding</keyword>
<protein>
    <submittedName>
        <fullName evidence="13">ABC transporter ATP-binding protein</fullName>
    </submittedName>
</protein>
<accession>A0A939RSN3</accession>
<evidence type="ECO:0000259" key="12">
    <source>
        <dbReference type="PROSITE" id="PS50929"/>
    </source>
</evidence>
<dbReference type="GO" id="GO:0005524">
    <property type="term" value="F:ATP binding"/>
    <property type="evidence" value="ECO:0007669"/>
    <property type="project" value="UniProtKB-KW"/>
</dbReference>
<evidence type="ECO:0000256" key="4">
    <source>
        <dbReference type="ARBA" id="ARBA00022692"/>
    </source>
</evidence>
<evidence type="ECO:0000259" key="11">
    <source>
        <dbReference type="PROSITE" id="PS50893"/>
    </source>
</evidence>
<comment type="subcellular location">
    <subcellularLocation>
        <location evidence="1">Cell membrane</location>
        <topology evidence="1">Multi-pass membrane protein</topology>
    </subcellularLocation>
</comment>